<dbReference type="PANTHER" id="PTHR30441">
    <property type="entry name" value="DUF748 DOMAIN-CONTAINING PROTEIN"/>
    <property type="match status" value="1"/>
</dbReference>
<evidence type="ECO:0000256" key="1">
    <source>
        <dbReference type="SAM" id="MobiDB-lite"/>
    </source>
</evidence>
<comment type="caution">
    <text evidence="2">The sequence shown here is derived from an EMBL/GenBank/DDBJ whole genome shotgun (WGS) entry which is preliminary data.</text>
</comment>
<protein>
    <submittedName>
        <fullName evidence="2">AsmA-like C-terminal region-containing protein</fullName>
    </submittedName>
</protein>
<accession>A0ABT9BIQ0</accession>
<dbReference type="RefSeq" id="WP_305008993.1">
    <property type="nucleotide sequence ID" value="NZ_JAUQSY010000021.1"/>
</dbReference>
<name>A0ABT9BIQ0_9BACT</name>
<evidence type="ECO:0000313" key="2">
    <source>
        <dbReference type="EMBL" id="MDO7877553.1"/>
    </source>
</evidence>
<dbReference type="EMBL" id="JAUQSY010000021">
    <property type="protein sequence ID" value="MDO7877553.1"/>
    <property type="molecule type" value="Genomic_DNA"/>
</dbReference>
<organism evidence="2 3">
    <name type="scientific">Hymenobacter aranciens</name>
    <dbReference type="NCBI Taxonomy" id="3063996"/>
    <lineage>
        <taxon>Bacteria</taxon>
        <taxon>Pseudomonadati</taxon>
        <taxon>Bacteroidota</taxon>
        <taxon>Cytophagia</taxon>
        <taxon>Cytophagales</taxon>
        <taxon>Hymenobacteraceae</taxon>
        <taxon>Hymenobacter</taxon>
    </lineage>
</organism>
<dbReference type="Proteomes" id="UP001176429">
    <property type="component" value="Unassembled WGS sequence"/>
</dbReference>
<gene>
    <name evidence="2" type="ORF">Q5H93_22635</name>
</gene>
<proteinExistence type="predicted"/>
<dbReference type="PANTHER" id="PTHR30441:SF4">
    <property type="entry name" value="PROTEIN ASMA"/>
    <property type="match status" value="1"/>
</dbReference>
<reference evidence="2" key="1">
    <citation type="submission" date="2023-07" db="EMBL/GenBank/DDBJ databases">
        <authorList>
            <person name="Kim M.K."/>
        </authorList>
    </citation>
    <scope>NUCLEOTIDE SEQUENCE</scope>
    <source>
        <strain evidence="2">ASUV-10-1</strain>
    </source>
</reference>
<dbReference type="InterPro" id="IPR052894">
    <property type="entry name" value="AsmA-related"/>
</dbReference>
<keyword evidence="3" id="KW-1185">Reference proteome</keyword>
<feature type="region of interest" description="Disordered" evidence="1">
    <location>
        <begin position="770"/>
        <end position="794"/>
    </location>
</feature>
<sequence length="1094" mass="122604">MKSFPIWRALAVGLLLLGLGLGVAVWLLGTAWGKRQLQTIIREKTTKNSELELAPFDVDFSIWRDFPHVTASLRHFVLTDTTAGLPHEVLRVDRADLRLDTRALLQRKIKVTRIEVTNVLFAEQVDSLGRHWGLRGKRQRGSAPPPKVTLDVDSLVVHNFVINTRNGFNRSAFNTKVRHGRVKLRLRDGILLATGVLDGQLAQLKTRSGVLMHDEPIRAWVNYRYVFENHRGTLWRTRATLNGDTINISGTHTVAANQQAGTLLNIRFEGPQPLLEVLNIALPPSLRSYLEGAVSPSKAQVQYTISGLSGPRVRPHNVLKFGLDNAQLIWPDSARRINRWDLRGVYDNGAGRGPRYASLTLERCRIHSSAGQLDLSLKINNFVRPHFAGRLHGRAELPDLAAIITPEIWQARRGLADLDIGLHGYLPPAGRRRRLADLQENVWVRGTVTLRGADFTFLNRAHLSDLNVRVGLRDSLWQLSNASGLMNGMRFKASATTVGLLDYIAGETPVTQVSGQFAVEDLSVQKLRYLLRPLPRNAALGPRKHPRKRRSREDLQELATRLGNSLIPAGLHLDADLRCRRLLLSQDTLRNLAVTVKHDGHHVQLQNLAGRVWDGQLRGNLSWPTDTTNRVAPVKYQLAVHFDTLDYERLLDRLTRPPRRPARPNRPASPALADILLAANGSIDWDVNTALLPDDQQLRQVRLRFDKQGNTLHVPNLSFSTPDGASGQASATVLVENRRLVSVDADLNLHYATLDIPDLLELITSLTTPPDSVPPARQAARARRQARRLQQPRPSLMTSGALTAVLRVQADKVRYAAVRGTDFRLVTHLRDGEATVDDCSVQALQGRISLRGRLRTNMGREHHPLHVQARLEDIALPDLFTTISSMGVNAISGENIRGRIDCAADIRTDLGPRFLPSLDRTRAYLKADIRQLELVDVEFLKEALSFMKAERTGHLFFEPVSTEFLLNDGQLLIPRLVLNSNLTNLTINGTYGLDGRANLFVGLKPFQALFGDNQHRIERIQTGEPLTRSKGKLMNVNLRRMAPGEKYKVRLFQGKEQREGYAELRRQRRELLTTQRLDTTMRLLPSLPAAKAGQ</sequence>
<evidence type="ECO:0000313" key="3">
    <source>
        <dbReference type="Proteomes" id="UP001176429"/>
    </source>
</evidence>